<dbReference type="AlphaFoldDB" id="A0AAW2EE67"/>
<proteinExistence type="inferred from homology"/>
<comment type="caution">
    <text evidence="2">The sequence shown here is derived from an EMBL/GenBank/DDBJ whole genome shotgun (WGS) entry which is preliminary data.</text>
</comment>
<organism evidence="2 3">
    <name type="scientific">Cardiocondyla obscurior</name>
    <dbReference type="NCBI Taxonomy" id="286306"/>
    <lineage>
        <taxon>Eukaryota</taxon>
        <taxon>Metazoa</taxon>
        <taxon>Ecdysozoa</taxon>
        <taxon>Arthropoda</taxon>
        <taxon>Hexapoda</taxon>
        <taxon>Insecta</taxon>
        <taxon>Pterygota</taxon>
        <taxon>Neoptera</taxon>
        <taxon>Endopterygota</taxon>
        <taxon>Hymenoptera</taxon>
        <taxon>Apocrita</taxon>
        <taxon>Aculeata</taxon>
        <taxon>Formicoidea</taxon>
        <taxon>Formicidae</taxon>
        <taxon>Myrmicinae</taxon>
        <taxon>Cardiocondyla</taxon>
    </lineage>
</organism>
<evidence type="ECO:0008006" key="4">
    <source>
        <dbReference type="Google" id="ProtNLM"/>
    </source>
</evidence>
<accession>A0AAW2EE67</accession>
<keyword evidence="3" id="KW-1185">Reference proteome</keyword>
<evidence type="ECO:0000256" key="1">
    <source>
        <dbReference type="ARBA" id="ARBA00005361"/>
    </source>
</evidence>
<dbReference type="InterPro" id="IPR038586">
    <property type="entry name" value="Tctex-1-like_sf"/>
</dbReference>
<dbReference type="CDD" id="cd21451">
    <property type="entry name" value="DLC-like_TCTEX1D"/>
    <property type="match status" value="1"/>
</dbReference>
<dbReference type="Proteomes" id="UP001430953">
    <property type="component" value="Unassembled WGS sequence"/>
</dbReference>
<comment type="similarity">
    <text evidence="1">Belongs to the dynein light chain Tctex-type family.</text>
</comment>
<sequence>MSKPQNKQETSMPISKSKLWQSFAQRLSIKSPTDAENQTKRKTLSKLSMIGFNGAGILFRRRADRLKILRDVIEIKLSMVTSYHSNQTSRFCLEIVIDVLKAIGKKTYDSLHAAFQYLWDAERDNYSYHVFENNHIYAWCCVFGVYYD</sequence>
<name>A0AAW2EE67_9HYME</name>
<reference evidence="2 3" key="1">
    <citation type="submission" date="2023-03" db="EMBL/GenBank/DDBJ databases">
        <title>High recombination rates correlate with genetic variation in Cardiocondyla obscurior ants.</title>
        <authorList>
            <person name="Errbii M."/>
        </authorList>
    </citation>
    <scope>NUCLEOTIDE SEQUENCE [LARGE SCALE GENOMIC DNA]</scope>
    <source>
        <strain evidence="2">Alpha-2009</strain>
        <tissue evidence="2">Whole body</tissue>
    </source>
</reference>
<evidence type="ECO:0000313" key="2">
    <source>
        <dbReference type="EMBL" id="KAL0100669.1"/>
    </source>
</evidence>
<dbReference type="Gene3D" id="3.30.1140.40">
    <property type="entry name" value="Tctex-1"/>
    <property type="match status" value="1"/>
</dbReference>
<protein>
    <recommendedName>
        <fullName evidence="4">Dynein light chain</fullName>
    </recommendedName>
</protein>
<evidence type="ECO:0000313" key="3">
    <source>
        <dbReference type="Proteomes" id="UP001430953"/>
    </source>
</evidence>
<gene>
    <name evidence="2" type="ORF">PUN28_019219</name>
</gene>
<dbReference type="EMBL" id="JADYXP020000025">
    <property type="protein sequence ID" value="KAL0100669.1"/>
    <property type="molecule type" value="Genomic_DNA"/>
</dbReference>
<dbReference type="Pfam" id="PF03645">
    <property type="entry name" value="Tctex-1"/>
    <property type="match status" value="1"/>
</dbReference>
<dbReference type="InterPro" id="IPR005334">
    <property type="entry name" value="Tctex-1-like"/>
</dbReference>